<dbReference type="RefSeq" id="XP_022726014.1">
    <property type="nucleotide sequence ID" value="XM_022870279.1"/>
</dbReference>
<reference evidence="2" key="1">
    <citation type="submission" date="2025-08" db="UniProtKB">
        <authorList>
            <consortium name="RefSeq"/>
        </authorList>
    </citation>
    <scope>IDENTIFICATION</scope>
    <source>
        <tissue evidence="2">Fruit stalk</tissue>
    </source>
</reference>
<dbReference type="OrthoDB" id="376357at2759"/>
<sequence length="102" mass="11525">MAIILNEVYSVLSDPRSPVAYDKEQAELRRYTGKPLLSVWLGSENEQREAYVDEVKCVGCLKCALFAGKKGGNSLPQHAHSTCFGIISRMYIPLYYILAYIY</sequence>
<proteinExistence type="predicted"/>
<organism evidence="1 2">
    <name type="scientific">Durio zibethinus</name>
    <name type="common">Durian</name>
    <dbReference type="NCBI Taxonomy" id="66656"/>
    <lineage>
        <taxon>Eukaryota</taxon>
        <taxon>Viridiplantae</taxon>
        <taxon>Streptophyta</taxon>
        <taxon>Embryophyta</taxon>
        <taxon>Tracheophyta</taxon>
        <taxon>Spermatophyta</taxon>
        <taxon>Magnoliopsida</taxon>
        <taxon>eudicotyledons</taxon>
        <taxon>Gunneridae</taxon>
        <taxon>Pentapetalae</taxon>
        <taxon>rosids</taxon>
        <taxon>malvids</taxon>
        <taxon>Malvales</taxon>
        <taxon>Malvaceae</taxon>
        <taxon>Helicteroideae</taxon>
        <taxon>Durio</taxon>
    </lineage>
</organism>
<dbReference type="PANTHER" id="PTHR45295">
    <property type="entry name" value="CHAPERONE PROTEIN DNAJ C76, CHLOROPLASTIC"/>
    <property type="match status" value="1"/>
</dbReference>
<dbReference type="Proteomes" id="UP000515121">
    <property type="component" value="Unplaced"/>
</dbReference>
<dbReference type="KEGG" id="dzi:111282271"/>
<accession>A0A6P5XCE3</accession>
<name>A0A6P5XCE3_DURZI</name>
<dbReference type="AlphaFoldDB" id="A0A6P5XCE3"/>
<evidence type="ECO:0000313" key="2">
    <source>
        <dbReference type="RefSeq" id="XP_022726014.1"/>
    </source>
</evidence>
<dbReference type="PANTHER" id="PTHR45295:SF1">
    <property type="entry name" value="CHAPERONE PROTEIN DNAJ C76, CHLOROPLASTIC"/>
    <property type="match status" value="1"/>
</dbReference>
<gene>
    <name evidence="2" type="primary">LOC111282271</name>
</gene>
<evidence type="ECO:0000313" key="1">
    <source>
        <dbReference type="Proteomes" id="UP000515121"/>
    </source>
</evidence>
<dbReference type="GeneID" id="111282271"/>
<protein>
    <submittedName>
        <fullName evidence="2">Chaperone protein dnaJ C76, chloroplastic-like</fullName>
    </submittedName>
</protein>
<keyword evidence="1" id="KW-1185">Reference proteome</keyword>